<dbReference type="Proteomes" id="UP000238523">
    <property type="component" value="Plasmid pRLN1"/>
</dbReference>
<sequence length="57" mass="6313">MAEGMARFPEDEQAVLNLLSSMQGYSSARPRQTPCLQRIFMPGCDASRIGRSTSICF</sequence>
<evidence type="ECO:0000313" key="1">
    <source>
        <dbReference type="EMBL" id="AUW45532.1"/>
    </source>
</evidence>
<geneLocation type="plasmid" evidence="2">
    <name>prln1</name>
</geneLocation>
<name>A0A2K9ZBC0_RHILE</name>
<gene>
    <name evidence="1" type="ORF">CUJ84_pRLN1000064</name>
</gene>
<accession>A0A2K9ZBC0</accession>
<reference evidence="1 2" key="1">
    <citation type="submission" date="2017-11" db="EMBL/GenBank/DDBJ databases">
        <title>Complete genome of Rhizobium leguminosarum Norway, an ineffective micro-symbiont.</title>
        <authorList>
            <person name="Hoffrichter A."/>
            <person name="Liang J."/>
            <person name="Brachmann A."/>
            <person name="Marin M."/>
        </authorList>
    </citation>
    <scope>NUCLEOTIDE SEQUENCE [LARGE SCALE GENOMIC DNA]</scope>
    <source>
        <strain evidence="1 2">Norway</strain>
        <plasmid evidence="2">Plasmid prln1</plasmid>
    </source>
</reference>
<protein>
    <submittedName>
        <fullName evidence="1">Uncharacterized protein</fullName>
    </submittedName>
</protein>
<dbReference type="EMBL" id="CP025013">
    <property type="protein sequence ID" value="AUW45532.1"/>
    <property type="molecule type" value="Genomic_DNA"/>
</dbReference>
<proteinExistence type="predicted"/>
<organism evidence="1 2">
    <name type="scientific">Rhizobium leguminosarum</name>
    <dbReference type="NCBI Taxonomy" id="384"/>
    <lineage>
        <taxon>Bacteria</taxon>
        <taxon>Pseudomonadati</taxon>
        <taxon>Pseudomonadota</taxon>
        <taxon>Alphaproteobacteria</taxon>
        <taxon>Hyphomicrobiales</taxon>
        <taxon>Rhizobiaceae</taxon>
        <taxon>Rhizobium/Agrobacterium group</taxon>
        <taxon>Rhizobium</taxon>
    </lineage>
</organism>
<dbReference type="AlphaFoldDB" id="A0A2K9ZBC0"/>
<keyword evidence="1" id="KW-0614">Plasmid</keyword>
<evidence type="ECO:0000313" key="2">
    <source>
        <dbReference type="Proteomes" id="UP000238523"/>
    </source>
</evidence>